<reference evidence="2 3" key="1">
    <citation type="journal article" date="2022" name="J. Am. Chem. Soc.">
        <title>Biosynthesis of Guanitoxin Enables Global Environmental Detection in Freshwater Cyanobacteria.</title>
        <authorList>
            <person name="Lima S.T."/>
            <person name="Fallon T.R."/>
            <person name="Cordoza J.L."/>
            <person name="Chekan J.R."/>
            <person name="Delbaje E."/>
            <person name="Hopiavuori A.R."/>
            <person name="Alvarenga D.O."/>
            <person name="Wood S.M."/>
            <person name="Luhavaya H."/>
            <person name="Baumgartner J.T."/>
            <person name="Dorr F.A."/>
            <person name="Etchegaray A."/>
            <person name="Pinto E."/>
            <person name="McKinnie S.M.K."/>
            <person name="Fiore M.F."/>
            <person name="Moore B.S."/>
        </authorList>
    </citation>
    <scope>NUCLEOTIDE SEQUENCE [LARGE SCALE GENOMIC DNA]</scope>
    <source>
        <strain evidence="2 3">ITEP-024</strain>
    </source>
</reference>
<feature type="domain" description="Gamma-glutamylcyclotransferase AIG2-like" evidence="1">
    <location>
        <begin position="11"/>
        <end position="123"/>
    </location>
</feature>
<dbReference type="Proteomes" id="UP000826540">
    <property type="component" value="Chromosome"/>
</dbReference>
<dbReference type="SUPFAM" id="SSF110857">
    <property type="entry name" value="Gamma-glutamyl cyclotransferase-like"/>
    <property type="match status" value="1"/>
</dbReference>
<dbReference type="InterPro" id="IPR036568">
    <property type="entry name" value="GGCT-like_sf"/>
</dbReference>
<dbReference type="InterPro" id="IPR009288">
    <property type="entry name" value="AIG2-like_dom"/>
</dbReference>
<keyword evidence="3" id="KW-1185">Reference proteome</keyword>
<evidence type="ECO:0000313" key="2">
    <source>
        <dbReference type="EMBL" id="QYX32331.1"/>
    </source>
</evidence>
<dbReference type="Gene3D" id="3.10.490.10">
    <property type="entry name" value="Gamma-glutamyl cyclotransferase-like"/>
    <property type="match status" value="1"/>
</dbReference>
<sequence>MFSVEPTIINVFVYGSLKPREDNYHLCEHKVLTAKKAIASGKLFNLPMGYPAMTLGDGKVYGYLLSFPDSQILPALDDLEDYESTRPMSKNLYYRQSIEIFDVDGLSLGWNWVYLMTPEKVYQFRGIPQLDGCWNS</sequence>
<name>A0ABX8X0W4_9CYAN</name>
<proteinExistence type="predicted"/>
<gene>
    <name evidence="2" type="ORF">K2F26_02705</name>
</gene>
<accession>A0ABX8X0W4</accession>
<evidence type="ECO:0000313" key="3">
    <source>
        <dbReference type="Proteomes" id="UP000826540"/>
    </source>
</evidence>
<organism evidence="2 3">
    <name type="scientific">Sphaerospermopsis torques-reginae ITEP-024</name>
    <dbReference type="NCBI Taxonomy" id="984208"/>
    <lineage>
        <taxon>Bacteria</taxon>
        <taxon>Bacillati</taxon>
        <taxon>Cyanobacteriota</taxon>
        <taxon>Cyanophyceae</taxon>
        <taxon>Nostocales</taxon>
        <taxon>Aphanizomenonaceae</taxon>
        <taxon>Sphaerospermopsis</taxon>
        <taxon>Sphaerospermopsis torques-reginae</taxon>
    </lineage>
</organism>
<dbReference type="Pfam" id="PF06094">
    <property type="entry name" value="GGACT"/>
    <property type="match status" value="1"/>
</dbReference>
<dbReference type="RefSeq" id="WP_220610248.1">
    <property type="nucleotide sequence ID" value="NZ_CP080598.1"/>
</dbReference>
<dbReference type="CDD" id="cd06661">
    <property type="entry name" value="GGCT_like"/>
    <property type="match status" value="1"/>
</dbReference>
<evidence type="ECO:0000259" key="1">
    <source>
        <dbReference type="Pfam" id="PF06094"/>
    </source>
</evidence>
<dbReference type="InterPro" id="IPR013024">
    <property type="entry name" value="GGCT-like"/>
</dbReference>
<dbReference type="EMBL" id="CP080598">
    <property type="protein sequence ID" value="QYX32331.1"/>
    <property type="molecule type" value="Genomic_DNA"/>
</dbReference>
<protein>
    <submittedName>
        <fullName evidence="2">Gamma-glutamylcyclotransferase</fullName>
    </submittedName>
</protein>